<accession>A0A917W2X9</accession>
<keyword evidence="3" id="KW-1185">Reference proteome</keyword>
<evidence type="ECO:0000259" key="1">
    <source>
        <dbReference type="Pfam" id="PF24740"/>
    </source>
</evidence>
<dbReference type="InterPro" id="IPR056108">
    <property type="entry name" value="DUF7691"/>
</dbReference>
<reference evidence="2" key="2">
    <citation type="submission" date="2020-09" db="EMBL/GenBank/DDBJ databases">
        <authorList>
            <person name="Sun Q."/>
            <person name="Zhou Y."/>
        </authorList>
    </citation>
    <scope>NUCLEOTIDE SEQUENCE</scope>
    <source>
        <strain evidence="2">CGMCC 4.7306</strain>
    </source>
</reference>
<gene>
    <name evidence="2" type="ORF">GCM10011575_14260</name>
</gene>
<feature type="domain" description="DUF7691" evidence="1">
    <location>
        <begin position="2"/>
        <end position="219"/>
    </location>
</feature>
<dbReference type="RefSeq" id="WP_188894514.1">
    <property type="nucleotide sequence ID" value="NZ_BMMZ01000003.1"/>
</dbReference>
<reference evidence="2" key="1">
    <citation type="journal article" date="2014" name="Int. J. Syst. Evol. Microbiol.">
        <title>Complete genome sequence of Corynebacterium casei LMG S-19264T (=DSM 44701T), isolated from a smear-ripened cheese.</title>
        <authorList>
            <consortium name="US DOE Joint Genome Institute (JGI-PGF)"/>
            <person name="Walter F."/>
            <person name="Albersmeier A."/>
            <person name="Kalinowski J."/>
            <person name="Ruckert C."/>
        </authorList>
    </citation>
    <scope>NUCLEOTIDE SEQUENCE</scope>
    <source>
        <strain evidence="2">CGMCC 4.7306</strain>
    </source>
</reference>
<dbReference type="EMBL" id="BMMZ01000003">
    <property type="protein sequence ID" value="GGL57002.1"/>
    <property type="molecule type" value="Genomic_DNA"/>
</dbReference>
<proteinExistence type="predicted"/>
<name>A0A917W2X9_9ACTN</name>
<protein>
    <recommendedName>
        <fullName evidence="1">DUF7691 domain-containing protein</fullName>
    </recommendedName>
</protein>
<organism evidence="2 3">
    <name type="scientific">Microlunatus endophyticus</name>
    <dbReference type="NCBI Taxonomy" id="1716077"/>
    <lineage>
        <taxon>Bacteria</taxon>
        <taxon>Bacillati</taxon>
        <taxon>Actinomycetota</taxon>
        <taxon>Actinomycetes</taxon>
        <taxon>Propionibacteriales</taxon>
        <taxon>Propionibacteriaceae</taxon>
        <taxon>Microlunatus</taxon>
    </lineage>
</organism>
<dbReference type="Proteomes" id="UP000613840">
    <property type="component" value="Unassembled WGS sequence"/>
</dbReference>
<sequence length="221" mass="23993">MGELRLYAIGIDEVRDMFGAHAELAERLRGQGHAALLPAPSHASDRQGLLSRLGPIFRRVPGTPVLDPDDPTPADLERIITGAFVPAERSIATWRVLETLIRENSWGGTGVPLAGDELDSFDFALARGGVNAAAGLRHVLNTPTELPLRLPPGLFVGYHTGEEAEWMAASYRQALPGIEEPGHRDLAYGLANWLDGFPHWTRIAETQGRPAPDLIGFWSAP</sequence>
<evidence type="ECO:0000313" key="3">
    <source>
        <dbReference type="Proteomes" id="UP000613840"/>
    </source>
</evidence>
<evidence type="ECO:0000313" key="2">
    <source>
        <dbReference type="EMBL" id="GGL57002.1"/>
    </source>
</evidence>
<comment type="caution">
    <text evidence="2">The sequence shown here is derived from an EMBL/GenBank/DDBJ whole genome shotgun (WGS) entry which is preliminary data.</text>
</comment>
<dbReference type="Pfam" id="PF24740">
    <property type="entry name" value="DUF7691"/>
    <property type="match status" value="1"/>
</dbReference>
<dbReference type="AlphaFoldDB" id="A0A917W2X9"/>